<dbReference type="Gene3D" id="6.10.280.230">
    <property type="match status" value="1"/>
</dbReference>
<protein>
    <recommendedName>
        <fullName evidence="6">Peroxin 20</fullName>
    </recommendedName>
</protein>
<evidence type="ECO:0008006" key="6">
    <source>
        <dbReference type="Google" id="ProtNLM"/>
    </source>
</evidence>
<dbReference type="InterPro" id="IPR024111">
    <property type="entry name" value="PEX5/PEX5L"/>
</dbReference>
<gene>
    <name evidence="4" type="ORF">PV07_09565</name>
</gene>
<dbReference type="PANTHER" id="PTHR10130:SF4">
    <property type="entry name" value="MICROBODY (PEROXISOME) BIOGENESIS PROTEIN PEROXIN 20 (EUROFUNG)"/>
    <property type="match status" value="1"/>
</dbReference>
<keyword evidence="1" id="KW-0677">Repeat</keyword>
<feature type="region of interest" description="Disordered" evidence="3">
    <location>
        <begin position="308"/>
        <end position="343"/>
    </location>
</feature>
<dbReference type="GeneID" id="27348759"/>
<evidence type="ECO:0000256" key="2">
    <source>
        <dbReference type="ARBA" id="ARBA00022803"/>
    </source>
</evidence>
<dbReference type="GO" id="GO:0005778">
    <property type="term" value="C:peroxisomal membrane"/>
    <property type="evidence" value="ECO:0007669"/>
    <property type="project" value="TreeGrafter"/>
</dbReference>
<dbReference type="GO" id="GO:0016560">
    <property type="term" value="P:protein import into peroxisome matrix, docking"/>
    <property type="evidence" value="ECO:0007669"/>
    <property type="project" value="TreeGrafter"/>
</dbReference>
<dbReference type="VEuPathDB" id="FungiDB:PV07_09565"/>
<evidence type="ECO:0000313" key="4">
    <source>
        <dbReference type="EMBL" id="KIW26472.1"/>
    </source>
</evidence>
<reference evidence="4 5" key="1">
    <citation type="submission" date="2015-01" db="EMBL/GenBank/DDBJ databases">
        <title>The Genome Sequence of Cladophialophora immunda CBS83496.</title>
        <authorList>
            <consortium name="The Broad Institute Genomics Platform"/>
            <person name="Cuomo C."/>
            <person name="de Hoog S."/>
            <person name="Gorbushina A."/>
            <person name="Stielow B."/>
            <person name="Teixiera M."/>
            <person name="Abouelleil A."/>
            <person name="Chapman S.B."/>
            <person name="Priest M."/>
            <person name="Young S.K."/>
            <person name="Wortman J."/>
            <person name="Nusbaum C."/>
            <person name="Birren B."/>
        </authorList>
    </citation>
    <scope>NUCLEOTIDE SEQUENCE [LARGE SCALE GENOMIC DNA]</scope>
    <source>
        <strain evidence="4 5">CBS 83496</strain>
    </source>
</reference>
<feature type="region of interest" description="Disordered" evidence="3">
    <location>
        <begin position="131"/>
        <end position="151"/>
    </location>
</feature>
<evidence type="ECO:0000256" key="3">
    <source>
        <dbReference type="SAM" id="MobiDB-lite"/>
    </source>
</evidence>
<dbReference type="HOGENOM" id="CLU_039527_0_0_1"/>
<dbReference type="GO" id="GO:0005052">
    <property type="term" value="F:peroxisome matrix targeting signal-1 binding"/>
    <property type="evidence" value="ECO:0007669"/>
    <property type="project" value="TreeGrafter"/>
</dbReference>
<dbReference type="OrthoDB" id="5407351at2759"/>
<proteinExistence type="predicted"/>
<dbReference type="EMBL" id="KN847044">
    <property type="protein sequence ID" value="KIW26472.1"/>
    <property type="molecule type" value="Genomic_DNA"/>
</dbReference>
<dbReference type="AlphaFoldDB" id="A0A0D2AN05"/>
<dbReference type="GO" id="GO:0005829">
    <property type="term" value="C:cytosol"/>
    <property type="evidence" value="ECO:0007669"/>
    <property type="project" value="TreeGrafter"/>
</dbReference>
<feature type="region of interest" description="Disordered" evidence="3">
    <location>
        <begin position="453"/>
        <end position="488"/>
    </location>
</feature>
<dbReference type="PANTHER" id="PTHR10130">
    <property type="entry name" value="PEROXISOMAL TARGETING SIGNAL 1 RECEPTOR PEX5"/>
    <property type="match status" value="1"/>
</dbReference>
<sequence length="508" mass="56278">MADALCGPSNPLQNLQKHTQVDRTLQQDRLIGNRQSPSQGFRTVDPRAGSLDADFHAFETSTPHPFQFQQPELFHPQSHGPSAPAGWAADFQRLSISQQQPVPAGQFRTEAPLIKSTTLGGWQNEFMRQRSGAGTPVAQGKQAVRDSPQLSNGGIFQQSMMDYSQPMYQSYSGGFQQEPQMQQSTMMSMEQHVQISDVDFEAAFADAFAHAQEMDQQRALSSDPDAMISETGMPRPDEGETVRIGSDAIAYREKVERTAEQDTRDADELARTAGQLLTSVSHDNSEKFQNSQFLQLMRKIRDREVEVQGDELQETGRSTSISTPAPAQENRQAPAEGATNQQSSHFEFPDMDAVYAPTNTSDAWADSELDQNAQHRYAGSWDYPPASAPQWKNAPEVTAHDPQVLQRSPYTTYGFDDDQYPAHPQPQSQFEALHPGGKYYPDQSPRLQRAAMDAAGEGEMMSGAVQPPPVEGGNGEHGSAQQDGATLEKRISASDFDYLDSTWFNFHR</sequence>
<evidence type="ECO:0000313" key="5">
    <source>
        <dbReference type="Proteomes" id="UP000054466"/>
    </source>
</evidence>
<feature type="compositionally biased region" description="Polar residues" evidence="3">
    <location>
        <begin position="315"/>
        <end position="331"/>
    </location>
</feature>
<keyword evidence="2" id="KW-0802">TPR repeat</keyword>
<dbReference type="RefSeq" id="XP_016246688.1">
    <property type="nucleotide sequence ID" value="XM_016396832.1"/>
</dbReference>
<dbReference type="Proteomes" id="UP000054466">
    <property type="component" value="Unassembled WGS sequence"/>
</dbReference>
<evidence type="ECO:0000256" key="1">
    <source>
        <dbReference type="ARBA" id="ARBA00022737"/>
    </source>
</evidence>
<organism evidence="4 5">
    <name type="scientific">Cladophialophora immunda</name>
    <dbReference type="NCBI Taxonomy" id="569365"/>
    <lineage>
        <taxon>Eukaryota</taxon>
        <taxon>Fungi</taxon>
        <taxon>Dikarya</taxon>
        <taxon>Ascomycota</taxon>
        <taxon>Pezizomycotina</taxon>
        <taxon>Eurotiomycetes</taxon>
        <taxon>Chaetothyriomycetidae</taxon>
        <taxon>Chaetothyriales</taxon>
        <taxon>Herpotrichiellaceae</taxon>
        <taxon>Cladophialophora</taxon>
    </lineage>
</organism>
<dbReference type="STRING" id="569365.A0A0D2AN05"/>
<feature type="compositionally biased region" description="Low complexity" evidence="3">
    <location>
        <begin position="453"/>
        <end position="464"/>
    </location>
</feature>
<name>A0A0D2AN05_9EURO</name>
<keyword evidence="5" id="KW-1185">Reference proteome</keyword>
<accession>A0A0D2AN05</accession>